<organism evidence="1 2">
    <name type="scientific">Araneus ventricosus</name>
    <name type="common">Orbweaver spider</name>
    <name type="synonym">Epeira ventricosa</name>
    <dbReference type="NCBI Taxonomy" id="182803"/>
    <lineage>
        <taxon>Eukaryota</taxon>
        <taxon>Metazoa</taxon>
        <taxon>Ecdysozoa</taxon>
        <taxon>Arthropoda</taxon>
        <taxon>Chelicerata</taxon>
        <taxon>Arachnida</taxon>
        <taxon>Araneae</taxon>
        <taxon>Araneomorphae</taxon>
        <taxon>Entelegynae</taxon>
        <taxon>Araneoidea</taxon>
        <taxon>Araneidae</taxon>
        <taxon>Araneus</taxon>
    </lineage>
</organism>
<keyword evidence="2" id="KW-1185">Reference proteome</keyword>
<gene>
    <name evidence="1" type="ORF">AVEN_229929_1</name>
</gene>
<proteinExistence type="predicted"/>
<reference evidence="1 2" key="1">
    <citation type="journal article" date="2019" name="Sci. Rep.">
        <title>Orb-weaving spider Araneus ventricosus genome elucidates the spidroin gene catalogue.</title>
        <authorList>
            <person name="Kono N."/>
            <person name="Nakamura H."/>
            <person name="Ohtoshi R."/>
            <person name="Moran D.A.P."/>
            <person name="Shinohara A."/>
            <person name="Yoshida Y."/>
            <person name="Fujiwara M."/>
            <person name="Mori M."/>
            <person name="Tomita M."/>
            <person name="Arakawa K."/>
        </authorList>
    </citation>
    <scope>NUCLEOTIDE SEQUENCE [LARGE SCALE GENOMIC DNA]</scope>
</reference>
<comment type="caution">
    <text evidence="1">The sequence shown here is derived from an EMBL/GenBank/DDBJ whole genome shotgun (WGS) entry which is preliminary data.</text>
</comment>
<dbReference type="Proteomes" id="UP000499080">
    <property type="component" value="Unassembled WGS sequence"/>
</dbReference>
<protein>
    <submittedName>
        <fullName evidence="1">Uncharacterized protein</fullName>
    </submittedName>
</protein>
<name>A0A4Y2BXI2_ARAVE</name>
<dbReference type="AlphaFoldDB" id="A0A4Y2BXI2"/>
<evidence type="ECO:0000313" key="2">
    <source>
        <dbReference type="Proteomes" id="UP000499080"/>
    </source>
</evidence>
<sequence length="101" mass="11235">MKGVTKMSPFLLGRSFGLSVLSSEESETIPYEANSQRDCVFGKIRGLEVDSSDIDELVEDHNEELTTEELMGLHGVSQQEVMEVNLSEEEEITAKQQSLAQ</sequence>
<dbReference type="EMBL" id="BGPR01000121">
    <property type="protein sequence ID" value="GBL96479.1"/>
    <property type="molecule type" value="Genomic_DNA"/>
</dbReference>
<dbReference type="OrthoDB" id="7422307at2759"/>
<evidence type="ECO:0000313" key="1">
    <source>
        <dbReference type="EMBL" id="GBL96479.1"/>
    </source>
</evidence>
<accession>A0A4Y2BXI2</accession>